<feature type="region of interest" description="Disordered" evidence="1">
    <location>
        <begin position="273"/>
        <end position="330"/>
    </location>
</feature>
<keyword evidence="3" id="KW-1185">Reference proteome</keyword>
<feature type="compositionally biased region" description="Basic and acidic residues" evidence="1">
    <location>
        <begin position="377"/>
        <end position="386"/>
    </location>
</feature>
<dbReference type="EMBL" id="DS113696">
    <property type="protein sequence ID" value="EAX97909.1"/>
    <property type="molecule type" value="Genomic_DNA"/>
</dbReference>
<feature type="compositionally biased region" description="Polar residues" evidence="1">
    <location>
        <begin position="160"/>
        <end position="174"/>
    </location>
</feature>
<feature type="region of interest" description="Disordered" evidence="1">
    <location>
        <begin position="366"/>
        <end position="499"/>
    </location>
</feature>
<protein>
    <submittedName>
        <fullName evidence="2">Uncharacterized protein</fullName>
    </submittedName>
</protein>
<dbReference type="SMR" id="A2FB26"/>
<feature type="compositionally biased region" description="Acidic residues" evidence="1">
    <location>
        <begin position="614"/>
        <end position="632"/>
    </location>
</feature>
<organism evidence="2 3">
    <name type="scientific">Trichomonas vaginalis (strain ATCC PRA-98 / G3)</name>
    <dbReference type="NCBI Taxonomy" id="412133"/>
    <lineage>
        <taxon>Eukaryota</taxon>
        <taxon>Metamonada</taxon>
        <taxon>Parabasalia</taxon>
        <taxon>Trichomonadida</taxon>
        <taxon>Trichomonadidae</taxon>
        <taxon>Trichomonas</taxon>
    </lineage>
</organism>
<reference evidence="2" key="1">
    <citation type="submission" date="2006-10" db="EMBL/GenBank/DDBJ databases">
        <authorList>
            <person name="Amadeo P."/>
            <person name="Zhao Q."/>
            <person name="Wortman J."/>
            <person name="Fraser-Liggett C."/>
            <person name="Carlton J."/>
        </authorList>
    </citation>
    <scope>NUCLEOTIDE SEQUENCE</scope>
    <source>
        <strain evidence="2">G3</strain>
    </source>
</reference>
<evidence type="ECO:0000313" key="3">
    <source>
        <dbReference type="Proteomes" id="UP000001542"/>
    </source>
</evidence>
<dbReference type="VEuPathDB" id="TrichDB:TVAGG3_0710400"/>
<feature type="region of interest" description="Disordered" evidence="1">
    <location>
        <begin position="556"/>
        <end position="632"/>
    </location>
</feature>
<dbReference type="Proteomes" id="UP000001542">
    <property type="component" value="Unassembled WGS sequence"/>
</dbReference>
<feature type="compositionally biased region" description="Polar residues" evidence="1">
    <location>
        <begin position="432"/>
        <end position="446"/>
    </location>
</feature>
<sequence length="632" mass="71922">MSNSDERDIVETVRTVRTNLRYQKMQDNKNKEVISRYIHKIEENQLSEPENIDEFVAKADELTKRPKILKHNIENKTMKKVFTKWENKTKQKDKKTEVDKVKLVDEDQNKSIKLLSPRKSRKPSDIKRKTLPKRTNPIISTTVKKTKPIPISKTSRKSDSSIQGKSETITSQQTQLDASTIDVKQFPTDLFEIYQQKYLQAPTKKEASVHKYISDMLQIASSGSDDEFVEFQRKKVFGENPPNEMLFGPTNNNSDDDFMHSLSKVIGIKAKVEKENDSEESEIEPFEFKNIGSSDDDYDDERSVPIKNSRKSRSSLLGNGINKPSEGQRNLKKDILQDVLDQISDSSDDIDSNDFFKLNIENSSKSSTSSFIFDNPLRSDHSDTDMQKTSSESISQEKINKSEQKTTKIETSSDEIIVPIMKNTTSRRKSRASQTNDSISTISRASSFKIPPKDIDSDDTSTNSVSKSKNIQKSEKSYNTSDSEEDLHKNISPTYSSNDVNIHETKETYEFSSPMKFNTIKHSFSDGYASSSKSPNIRTKQWDEWVQNQINQIGKSLGTTENEGTHDESGIAPSEKSIKSDDFDNDIEDIPNSKSSAEDKTNVNDLTNNQLLDVDLEEYSNENADDENQEQD</sequence>
<reference evidence="2" key="2">
    <citation type="journal article" date="2007" name="Science">
        <title>Draft genome sequence of the sexually transmitted pathogen Trichomonas vaginalis.</title>
        <authorList>
            <person name="Carlton J.M."/>
            <person name="Hirt R.P."/>
            <person name="Silva J.C."/>
            <person name="Delcher A.L."/>
            <person name="Schatz M."/>
            <person name="Zhao Q."/>
            <person name="Wortman J.R."/>
            <person name="Bidwell S.L."/>
            <person name="Alsmark U.C.M."/>
            <person name="Besteiro S."/>
            <person name="Sicheritz-Ponten T."/>
            <person name="Noel C.J."/>
            <person name="Dacks J.B."/>
            <person name="Foster P.G."/>
            <person name="Simillion C."/>
            <person name="Van de Peer Y."/>
            <person name="Miranda-Saavedra D."/>
            <person name="Barton G.J."/>
            <person name="Westrop G.D."/>
            <person name="Mueller S."/>
            <person name="Dessi D."/>
            <person name="Fiori P.L."/>
            <person name="Ren Q."/>
            <person name="Paulsen I."/>
            <person name="Zhang H."/>
            <person name="Bastida-Corcuera F.D."/>
            <person name="Simoes-Barbosa A."/>
            <person name="Brown M.T."/>
            <person name="Hayes R.D."/>
            <person name="Mukherjee M."/>
            <person name="Okumura C.Y."/>
            <person name="Schneider R."/>
            <person name="Smith A.J."/>
            <person name="Vanacova S."/>
            <person name="Villalvazo M."/>
            <person name="Haas B.J."/>
            <person name="Pertea M."/>
            <person name="Feldblyum T.V."/>
            <person name="Utterback T.R."/>
            <person name="Shu C.L."/>
            <person name="Osoegawa K."/>
            <person name="de Jong P.J."/>
            <person name="Hrdy I."/>
            <person name="Horvathova L."/>
            <person name="Zubacova Z."/>
            <person name="Dolezal P."/>
            <person name="Malik S.B."/>
            <person name="Logsdon J.M. Jr."/>
            <person name="Henze K."/>
            <person name="Gupta A."/>
            <person name="Wang C.C."/>
            <person name="Dunne R.L."/>
            <person name="Upcroft J.A."/>
            <person name="Upcroft P."/>
            <person name="White O."/>
            <person name="Salzberg S.L."/>
            <person name="Tang P."/>
            <person name="Chiu C.-H."/>
            <person name="Lee Y.-S."/>
            <person name="Embley T.M."/>
            <person name="Coombs G.H."/>
            <person name="Mottram J.C."/>
            <person name="Tachezy J."/>
            <person name="Fraser-Liggett C.M."/>
            <person name="Johnson P.J."/>
        </authorList>
    </citation>
    <scope>NUCLEOTIDE SEQUENCE [LARGE SCALE GENOMIC DNA]</scope>
    <source>
        <strain evidence="2">G3</strain>
    </source>
</reference>
<proteinExistence type="predicted"/>
<feature type="compositionally biased region" description="Polar residues" evidence="1">
    <location>
        <begin position="387"/>
        <end position="397"/>
    </location>
</feature>
<name>A2FB26_TRIV3</name>
<gene>
    <name evidence="2" type="ORF">TVAG_059740</name>
</gene>
<feature type="compositionally biased region" description="Acidic residues" evidence="1">
    <location>
        <begin position="276"/>
        <end position="285"/>
    </location>
</feature>
<dbReference type="InParanoid" id="A2FB26"/>
<feature type="region of interest" description="Disordered" evidence="1">
    <location>
        <begin position="112"/>
        <end position="174"/>
    </location>
</feature>
<evidence type="ECO:0000313" key="2">
    <source>
        <dbReference type="EMBL" id="EAX97909.1"/>
    </source>
</evidence>
<dbReference type="KEGG" id="tva:4755698"/>
<accession>A2FB26</accession>
<dbReference type="RefSeq" id="XP_001310839.1">
    <property type="nucleotide sequence ID" value="XM_001310838.1"/>
</dbReference>
<dbReference type="AlphaFoldDB" id="A2FB26"/>
<dbReference type="VEuPathDB" id="TrichDB:TVAG_059740"/>
<feature type="compositionally biased region" description="Polar residues" evidence="1">
    <location>
        <begin position="460"/>
        <end position="481"/>
    </location>
</feature>
<feature type="compositionally biased region" description="Basic and acidic residues" evidence="1">
    <location>
        <begin position="398"/>
        <end position="408"/>
    </location>
</feature>
<evidence type="ECO:0000256" key="1">
    <source>
        <dbReference type="SAM" id="MobiDB-lite"/>
    </source>
</evidence>